<protein>
    <submittedName>
        <fullName evidence="1">Uncharacterized protein</fullName>
    </submittedName>
</protein>
<dbReference type="EMBL" id="LXQA011377325">
    <property type="protein sequence ID" value="MCI95150.1"/>
    <property type="molecule type" value="Genomic_DNA"/>
</dbReference>
<sequence length="17" mass="2057">MSEPNSHRNKRDPETMQ</sequence>
<keyword evidence="2" id="KW-1185">Reference proteome</keyword>
<feature type="non-terminal residue" evidence="1">
    <location>
        <position position="17"/>
    </location>
</feature>
<organism evidence="1 2">
    <name type="scientific">Trifolium medium</name>
    <dbReference type="NCBI Taxonomy" id="97028"/>
    <lineage>
        <taxon>Eukaryota</taxon>
        <taxon>Viridiplantae</taxon>
        <taxon>Streptophyta</taxon>
        <taxon>Embryophyta</taxon>
        <taxon>Tracheophyta</taxon>
        <taxon>Spermatophyta</taxon>
        <taxon>Magnoliopsida</taxon>
        <taxon>eudicotyledons</taxon>
        <taxon>Gunneridae</taxon>
        <taxon>Pentapetalae</taxon>
        <taxon>rosids</taxon>
        <taxon>fabids</taxon>
        <taxon>Fabales</taxon>
        <taxon>Fabaceae</taxon>
        <taxon>Papilionoideae</taxon>
        <taxon>50 kb inversion clade</taxon>
        <taxon>NPAAA clade</taxon>
        <taxon>Hologalegina</taxon>
        <taxon>IRL clade</taxon>
        <taxon>Trifolieae</taxon>
        <taxon>Trifolium</taxon>
    </lineage>
</organism>
<evidence type="ECO:0000313" key="1">
    <source>
        <dbReference type="EMBL" id="MCI95150.1"/>
    </source>
</evidence>
<evidence type="ECO:0000313" key="2">
    <source>
        <dbReference type="Proteomes" id="UP000265520"/>
    </source>
</evidence>
<accession>A0A392W8X6</accession>
<dbReference type="Proteomes" id="UP000265520">
    <property type="component" value="Unassembled WGS sequence"/>
</dbReference>
<dbReference type="AlphaFoldDB" id="A0A392W8X6"/>
<comment type="caution">
    <text evidence="1">The sequence shown here is derived from an EMBL/GenBank/DDBJ whole genome shotgun (WGS) entry which is preliminary data.</text>
</comment>
<name>A0A392W8X6_9FABA</name>
<reference evidence="1 2" key="1">
    <citation type="journal article" date="2018" name="Front. Plant Sci.">
        <title>Red Clover (Trifolium pratense) and Zigzag Clover (T. medium) - A Picture of Genomic Similarities and Differences.</title>
        <authorList>
            <person name="Dluhosova J."/>
            <person name="Istvanek J."/>
            <person name="Nedelnik J."/>
            <person name="Repkova J."/>
        </authorList>
    </citation>
    <scope>NUCLEOTIDE SEQUENCE [LARGE SCALE GENOMIC DNA]</scope>
    <source>
        <strain evidence="2">cv. 10/8</strain>
        <tissue evidence="1">Leaf</tissue>
    </source>
</reference>
<proteinExistence type="predicted"/>